<dbReference type="PANTHER" id="PTHR46558:SF11">
    <property type="entry name" value="HTH-TYPE TRANSCRIPTIONAL REGULATOR XRE"/>
    <property type="match status" value="1"/>
</dbReference>
<reference evidence="3 4" key="1">
    <citation type="journal article" date="2019" name="Front. Microbiol.">
        <title>Thermoanaerosceptrum fracticalcis gen. nov. sp. nov., a Novel Fumarate-Fermenting Microorganism From a Deep Fractured Carbonate Aquifer of the US Great Basin.</title>
        <authorList>
            <person name="Hamilton-Brehm S.D."/>
            <person name="Stewart L.E."/>
            <person name="Zavarin M."/>
            <person name="Caldwell M."/>
            <person name="Lawson P.A."/>
            <person name="Onstott T.C."/>
            <person name="Grzymski J."/>
            <person name="Neveux I."/>
            <person name="Lollar B.S."/>
            <person name="Russell C.E."/>
            <person name="Moser D.P."/>
        </authorList>
    </citation>
    <scope>NUCLEOTIDE SEQUENCE [LARGE SCALE GENOMIC DNA]</scope>
    <source>
        <strain evidence="3 4">DRI-13</strain>
    </source>
</reference>
<evidence type="ECO:0000259" key="2">
    <source>
        <dbReference type="PROSITE" id="PS50943"/>
    </source>
</evidence>
<dbReference type="GO" id="GO:0003677">
    <property type="term" value="F:DNA binding"/>
    <property type="evidence" value="ECO:0007669"/>
    <property type="project" value="UniProtKB-KW"/>
</dbReference>
<dbReference type="SMART" id="SM00530">
    <property type="entry name" value="HTH_XRE"/>
    <property type="match status" value="1"/>
</dbReference>
<evidence type="ECO:0000313" key="4">
    <source>
        <dbReference type="Proteomes" id="UP000515847"/>
    </source>
</evidence>
<evidence type="ECO:0000313" key="3">
    <source>
        <dbReference type="EMBL" id="QNB47769.1"/>
    </source>
</evidence>
<accession>A0A7G6E6R5</accession>
<dbReference type="InterPro" id="IPR001387">
    <property type="entry name" value="Cro/C1-type_HTH"/>
</dbReference>
<feature type="domain" description="HTH cro/C1-type" evidence="2">
    <location>
        <begin position="11"/>
        <end position="65"/>
    </location>
</feature>
<name>A0A7G6E6R5_THEFR</name>
<dbReference type="KEGG" id="tfr:BR63_16720"/>
<evidence type="ECO:0000256" key="1">
    <source>
        <dbReference type="ARBA" id="ARBA00023125"/>
    </source>
</evidence>
<dbReference type="RefSeq" id="WP_034421042.1">
    <property type="nucleotide sequence ID" value="NZ_CP045798.1"/>
</dbReference>
<sequence>MLNFDLVGKKFKVLREQCGFTQGQLAEYLNVDQSYISKCEKNERQFSVDILEKAANLFGCSLEYFTNDETEYSPAAIALRAKAVTAEDLETIATMNKIALNLRYMEGLLKGE</sequence>
<organism evidence="3 4">
    <name type="scientific">Thermanaerosceptrum fracticalcis</name>
    <dbReference type="NCBI Taxonomy" id="1712410"/>
    <lineage>
        <taxon>Bacteria</taxon>
        <taxon>Bacillati</taxon>
        <taxon>Bacillota</taxon>
        <taxon>Clostridia</taxon>
        <taxon>Eubacteriales</taxon>
        <taxon>Peptococcaceae</taxon>
        <taxon>Thermanaerosceptrum</taxon>
    </lineage>
</organism>
<gene>
    <name evidence="3" type="ORF">BR63_16720</name>
</gene>
<keyword evidence="4" id="KW-1185">Reference proteome</keyword>
<dbReference type="CDD" id="cd00093">
    <property type="entry name" value="HTH_XRE"/>
    <property type="match status" value="1"/>
</dbReference>
<dbReference type="EMBL" id="CP045798">
    <property type="protein sequence ID" value="QNB47769.1"/>
    <property type="molecule type" value="Genomic_DNA"/>
</dbReference>
<dbReference type="Gene3D" id="1.10.260.40">
    <property type="entry name" value="lambda repressor-like DNA-binding domains"/>
    <property type="match status" value="1"/>
</dbReference>
<dbReference type="PROSITE" id="PS50943">
    <property type="entry name" value="HTH_CROC1"/>
    <property type="match status" value="1"/>
</dbReference>
<dbReference type="AlphaFoldDB" id="A0A7G6E6R5"/>
<protein>
    <submittedName>
        <fullName evidence="3">Helix-turn-helix domain-containing protein</fullName>
    </submittedName>
</protein>
<dbReference type="PANTHER" id="PTHR46558">
    <property type="entry name" value="TRACRIPTIONAL REGULATORY PROTEIN-RELATED-RELATED"/>
    <property type="match status" value="1"/>
</dbReference>
<dbReference type="Pfam" id="PF01381">
    <property type="entry name" value="HTH_3"/>
    <property type="match status" value="1"/>
</dbReference>
<keyword evidence="1" id="KW-0238">DNA-binding</keyword>
<dbReference type="InterPro" id="IPR010982">
    <property type="entry name" value="Lambda_DNA-bd_dom_sf"/>
</dbReference>
<dbReference type="OrthoDB" id="9813662at2"/>
<dbReference type="SUPFAM" id="SSF47413">
    <property type="entry name" value="lambda repressor-like DNA-binding domains"/>
    <property type="match status" value="1"/>
</dbReference>
<dbReference type="Proteomes" id="UP000515847">
    <property type="component" value="Chromosome"/>
</dbReference>
<proteinExistence type="predicted"/>